<dbReference type="RefSeq" id="WP_406698439.1">
    <property type="nucleotide sequence ID" value="NZ_CP155447.1"/>
</dbReference>
<organism evidence="1">
    <name type="scientific">Singulisphaera sp. Ch08</name>
    <dbReference type="NCBI Taxonomy" id="3120278"/>
    <lineage>
        <taxon>Bacteria</taxon>
        <taxon>Pseudomonadati</taxon>
        <taxon>Planctomycetota</taxon>
        <taxon>Planctomycetia</taxon>
        <taxon>Isosphaerales</taxon>
        <taxon>Isosphaeraceae</taxon>
        <taxon>Singulisphaera</taxon>
    </lineage>
</organism>
<proteinExistence type="predicted"/>
<sequence length="103" mass="11914">MGLFSAAGYLQDQGELDPRDRARLDRILSWFSENLFAPPVDEIPSQAIFWYHQDSPMVRPMWSLANVLKEYNFSVELIKTSFAGLIVYKDEHQVAAIPRGRKR</sequence>
<name>A0AAU7CKQ2_9BACT</name>
<accession>A0AAU7CKQ2</accession>
<evidence type="ECO:0000313" key="1">
    <source>
        <dbReference type="EMBL" id="XBH05604.1"/>
    </source>
</evidence>
<dbReference type="AlphaFoldDB" id="A0AAU7CKQ2"/>
<dbReference type="EMBL" id="CP155447">
    <property type="protein sequence ID" value="XBH05604.1"/>
    <property type="molecule type" value="Genomic_DNA"/>
</dbReference>
<protein>
    <submittedName>
        <fullName evidence="1">Uncharacterized protein</fullName>
    </submittedName>
</protein>
<reference evidence="1" key="1">
    <citation type="submission" date="2024-05" db="EMBL/GenBank/DDBJ databases">
        <title>Planctomycetes of the genus Singulisphaera possess chitinolytic capabilities.</title>
        <authorList>
            <person name="Ivanova A."/>
        </authorList>
    </citation>
    <scope>NUCLEOTIDE SEQUENCE</scope>
    <source>
        <strain evidence="1">Ch08T</strain>
    </source>
</reference>
<gene>
    <name evidence="1" type="ORF">V5E97_06170</name>
</gene>